<keyword evidence="3" id="KW-0378">Hydrolase</keyword>
<evidence type="ECO:0000256" key="5">
    <source>
        <dbReference type="ARBA" id="ARBA00036637"/>
    </source>
</evidence>
<evidence type="ECO:0000256" key="4">
    <source>
        <dbReference type="ARBA" id="ARBA00023242"/>
    </source>
</evidence>
<evidence type="ECO:0000313" key="12">
    <source>
        <dbReference type="Proteomes" id="UP000008237"/>
    </source>
</evidence>
<dbReference type="CDD" id="cd07572">
    <property type="entry name" value="nit"/>
    <property type="match status" value="1"/>
</dbReference>
<dbReference type="InterPro" id="IPR000467">
    <property type="entry name" value="G_patch_dom"/>
</dbReference>
<name>E2C501_HARSA</name>
<reference evidence="11 12" key="1">
    <citation type="journal article" date="2010" name="Science">
        <title>Genomic comparison of the ants Camponotus floridanus and Harpegnathos saltator.</title>
        <authorList>
            <person name="Bonasio R."/>
            <person name="Zhang G."/>
            <person name="Ye C."/>
            <person name="Mutti N.S."/>
            <person name="Fang X."/>
            <person name="Qin N."/>
            <person name="Donahue G."/>
            <person name="Yang P."/>
            <person name="Li Q."/>
            <person name="Li C."/>
            <person name="Zhang P."/>
            <person name="Huang Z."/>
            <person name="Berger S.L."/>
            <person name="Reinberg D."/>
            <person name="Wang J."/>
            <person name="Liebig J."/>
        </authorList>
    </citation>
    <scope>NUCLEOTIDE SEQUENCE [LARGE SCALE GENOMIC DNA]</scope>
    <source>
        <strain evidence="11 12">R22 G/1</strain>
    </source>
</reference>
<comment type="catalytic activity">
    <reaction evidence="5">
        <text>2-oxoglutaramate + H2O = 2-oxoglutarate + NH4(+)</text>
        <dbReference type="Rhea" id="RHEA:32963"/>
        <dbReference type="ChEBI" id="CHEBI:15377"/>
        <dbReference type="ChEBI" id="CHEBI:16769"/>
        <dbReference type="ChEBI" id="CHEBI:16810"/>
        <dbReference type="ChEBI" id="CHEBI:28938"/>
        <dbReference type="EC" id="3.5.1.3"/>
    </reaction>
    <physiologicalReaction direction="left-to-right" evidence="5">
        <dbReference type="Rhea" id="RHEA:32964"/>
    </physiologicalReaction>
</comment>
<gene>
    <name evidence="11" type="ORF">EAI_02444</name>
</gene>
<dbReference type="Gene3D" id="3.60.110.10">
    <property type="entry name" value="Carbon-nitrogen hydrolase"/>
    <property type="match status" value="1"/>
</dbReference>
<dbReference type="STRING" id="610380.E2C501"/>
<evidence type="ECO:0000256" key="6">
    <source>
        <dbReference type="ARBA" id="ARBA00039118"/>
    </source>
</evidence>
<feature type="domain" description="G-patch" evidence="9">
    <location>
        <begin position="184"/>
        <end position="215"/>
    </location>
</feature>
<dbReference type="Pfam" id="PF12656">
    <property type="entry name" value="G-patch_2"/>
    <property type="match status" value="1"/>
</dbReference>
<evidence type="ECO:0000256" key="7">
    <source>
        <dbReference type="ARBA" id="ARBA00041576"/>
    </source>
</evidence>
<comment type="subcellular location">
    <subcellularLocation>
        <location evidence="1">Nucleus</location>
    </subcellularLocation>
</comment>
<proteinExistence type="inferred from homology"/>
<dbReference type="Pfam" id="PF00795">
    <property type="entry name" value="CN_hydrolase"/>
    <property type="match status" value="1"/>
</dbReference>
<dbReference type="OMA" id="PWGEILN"/>
<comment type="similarity">
    <text evidence="2">Belongs to the carbon-nitrogen hydrolase superfamily. NIT1/NIT2 family.</text>
</comment>
<evidence type="ECO:0000259" key="9">
    <source>
        <dbReference type="PROSITE" id="PS50174"/>
    </source>
</evidence>
<evidence type="ECO:0000256" key="2">
    <source>
        <dbReference type="ARBA" id="ARBA00010613"/>
    </source>
</evidence>
<dbReference type="PROSITE" id="PS50174">
    <property type="entry name" value="G_PATCH"/>
    <property type="match status" value="1"/>
</dbReference>
<evidence type="ECO:0000259" key="10">
    <source>
        <dbReference type="PROSITE" id="PS50263"/>
    </source>
</evidence>
<dbReference type="PANTHER" id="PTHR23088:SF30">
    <property type="entry name" value="OMEGA-AMIDASE NIT2"/>
    <property type="match status" value="1"/>
</dbReference>
<dbReference type="InterPro" id="IPR041993">
    <property type="entry name" value="GPKOW_KOW1"/>
</dbReference>
<keyword evidence="4" id="KW-0539">Nucleus</keyword>
<dbReference type="GO" id="GO:0050152">
    <property type="term" value="F:omega-amidase activity"/>
    <property type="evidence" value="ECO:0007669"/>
    <property type="project" value="UniProtKB-EC"/>
</dbReference>
<evidence type="ECO:0000313" key="11">
    <source>
        <dbReference type="EMBL" id="EFN76982.1"/>
    </source>
</evidence>
<dbReference type="InterPro" id="IPR036526">
    <property type="entry name" value="C-N_Hydrolase_sf"/>
</dbReference>
<dbReference type="PROSITE" id="PS50263">
    <property type="entry name" value="CN_HYDROLASE"/>
    <property type="match status" value="1"/>
</dbReference>
<sequence>MAEEGKKISFGFAKSIKKPTLVKQVPQEEKKVDYIECLDEKAIKVIGEEEKKEEPLVIPLLGSKTWHDRIVNKIDADIFESKITNENHTQTINIKEEPQEVSNGDLTLVNNSVSNVQIKTELSVENESEALTLEEQAAKEIIEDLKSTDKKDSKLKDLTLPLTEEQNLRGVEESTLDDYEKIPVDAFGLAMLRGMGWKPGKGIGKNEKVVATVVPELRPKGMGLGADKVTLQKQNEKPRKEEEELRMEKGSFIKIIAGKQSNTYGQIEGFDEDAGRLIVKMALGGNTISVNECMVRAVTKAEYLKNSKVLTLRLALVQLAVSDNKAANVARAVSFIESAKKEQADIVALPECFNSPYGTSHFAKYAESIPNGETSLALSEAARRNSIYVIAGTIPEREDDKLYNTCTVWGPDGKLVAKYRKIHLFDIDIKGKITFRESDSLSFGNSLTTFEARGCKIGIGICYDIRFEEMARLYRNRGCQMLIYPGAFNMTTGPLHWSLLQRSRANDNQLYVACVSPARGSPPGYVAWGHTQLTNPWGEILNELDDSEDMLVNEIDLKIVDEVRSQIPTFSQRRTDLYDTIWKKD</sequence>
<organism evidence="12">
    <name type="scientific">Harpegnathos saltator</name>
    <name type="common">Jerdon's jumping ant</name>
    <dbReference type="NCBI Taxonomy" id="610380"/>
    <lineage>
        <taxon>Eukaryota</taxon>
        <taxon>Metazoa</taxon>
        <taxon>Ecdysozoa</taxon>
        <taxon>Arthropoda</taxon>
        <taxon>Hexapoda</taxon>
        <taxon>Insecta</taxon>
        <taxon>Pterygota</taxon>
        <taxon>Neoptera</taxon>
        <taxon>Endopterygota</taxon>
        <taxon>Hymenoptera</taxon>
        <taxon>Apocrita</taxon>
        <taxon>Aculeata</taxon>
        <taxon>Formicoidea</taxon>
        <taxon>Formicidae</taxon>
        <taxon>Ponerinae</taxon>
        <taxon>Ponerini</taxon>
        <taxon>Harpegnathos</taxon>
    </lineage>
</organism>
<dbReference type="FunFam" id="3.60.110.10:FF:000002">
    <property type="entry name" value="Nitrilase family member 2"/>
    <property type="match status" value="1"/>
</dbReference>
<accession>E2C501</accession>
<dbReference type="CDD" id="cd13152">
    <property type="entry name" value="KOW_GPKOW_A"/>
    <property type="match status" value="1"/>
</dbReference>
<dbReference type="GO" id="GO:0006528">
    <property type="term" value="P:asparagine metabolic process"/>
    <property type="evidence" value="ECO:0007669"/>
    <property type="project" value="TreeGrafter"/>
</dbReference>
<dbReference type="GO" id="GO:0006107">
    <property type="term" value="P:oxaloacetate metabolic process"/>
    <property type="evidence" value="ECO:0007669"/>
    <property type="project" value="TreeGrafter"/>
</dbReference>
<comment type="catalytic activity">
    <reaction evidence="8">
        <text>2-oxosuccinamate + H2O = oxaloacetate + NH4(+)</text>
        <dbReference type="Rhea" id="RHEA:59412"/>
        <dbReference type="ChEBI" id="CHEBI:15377"/>
        <dbReference type="ChEBI" id="CHEBI:16452"/>
        <dbReference type="ChEBI" id="CHEBI:28938"/>
        <dbReference type="ChEBI" id="CHEBI:57735"/>
        <dbReference type="EC" id="3.5.1.3"/>
    </reaction>
    <physiologicalReaction direction="left-to-right" evidence="8">
        <dbReference type="Rhea" id="RHEA:59413"/>
    </physiologicalReaction>
</comment>
<dbReference type="EC" id="3.5.1.3" evidence="6"/>
<dbReference type="GO" id="GO:0003676">
    <property type="term" value="F:nucleic acid binding"/>
    <property type="evidence" value="ECO:0007669"/>
    <property type="project" value="InterPro"/>
</dbReference>
<dbReference type="GO" id="GO:0005739">
    <property type="term" value="C:mitochondrion"/>
    <property type="evidence" value="ECO:0007669"/>
    <property type="project" value="TreeGrafter"/>
</dbReference>
<dbReference type="GO" id="GO:0006541">
    <property type="term" value="P:glutamine metabolic process"/>
    <property type="evidence" value="ECO:0007669"/>
    <property type="project" value="TreeGrafter"/>
</dbReference>
<dbReference type="InterPro" id="IPR045254">
    <property type="entry name" value="Nit1/2_C-N_Hydrolase"/>
</dbReference>
<dbReference type="GO" id="GO:0005634">
    <property type="term" value="C:nucleus"/>
    <property type="evidence" value="ECO:0007669"/>
    <property type="project" value="UniProtKB-SubCell"/>
</dbReference>
<dbReference type="EMBL" id="GL452712">
    <property type="protein sequence ID" value="EFN76982.1"/>
    <property type="molecule type" value="Genomic_DNA"/>
</dbReference>
<dbReference type="PANTHER" id="PTHR23088">
    <property type="entry name" value="NITRILASE-RELATED"/>
    <property type="match status" value="1"/>
</dbReference>
<dbReference type="InterPro" id="IPR003010">
    <property type="entry name" value="C-N_Hydrolase"/>
</dbReference>
<dbReference type="Proteomes" id="UP000008237">
    <property type="component" value="Unassembled WGS sequence"/>
</dbReference>
<dbReference type="InParanoid" id="E2C501"/>
<protein>
    <recommendedName>
        <fullName evidence="6">omega-amidase</fullName>
        <ecNumber evidence="6">3.5.1.3</ecNumber>
    </recommendedName>
    <alternativeName>
        <fullName evidence="7">Nitrilase homolog 2</fullName>
    </alternativeName>
</protein>
<keyword evidence="12" id="KW-1185">Reference proteome</keyword>
<dbReference type="OrthoDB" id="10250282at2759"/>
<evidence type="ECO:0000256" key="3">
    <source>
        <dbReference type="ARBA" id="ARBA00022801"/>
    </source>
</evidence>
<evidence type="ECO:0000256" key="8">
    <source>
        <dbReference type="ARBA" id="ARBA00048745"/>
    </source>
</evidence>
<evidence type="ECO:0000256" key="1">
    <source>
        <dbReference type="ARBA" id="ARBA00004123"/>
    </source>
</evidence>
<dbReference type="FunCoup" id="E2C501">
    <property type="interactions" value="1504"/>
</dbReference>
<dbReference type="SUPFAM" id="SSF56317">
    <property type="entry name" value="Carbon-nitrogen hydrolase"/>
    <property type="match status" value="1"/>
</dbReference>
<dbReference type="AlphaFoldDB" id="E2C501"/>
<dbReference type="SMART" id="SM00443">
    <property type="entry name" value="G_patch"/>
    <property type="match status" value="1"/>
</dbReference>
<feature type="domain" description="CN hydrolase" evidence="10">
    <location>
        <begin position="312"/>
        <end position="557"/>
    </location>
</feature>
<dbReference type="InterPro" id="IPR026822">
    <property type="entry name" value="Spp2/MOS2_G-patch"/>
</dbReference>